<keyword evidence="3" id="KW-1185">Reference proteome</keyword>
<gene>
    <name evidence="2" type="ORF">ALEPTO_LOCUS14224</name>
</gene>
<reference evidence="2" key="1">
    <citation type="submission" date="2021-06" db="EMBL/GenBank/DDBJ databases">
        <authorList>
            <person name="Kallberg Y."/>
            <person name="Tangrot J."/>
            <person name="Rosling A."/>
        </authorList>
    </citation>
    <scope>NUCLEOTIDE SEQUENCE</scope>
    <source>
        <strain evidence="2">FL130A</strain>
    </source>
</reference>
<protein>
    <submittedName>
        <fullName evidence="2">13012_t:CDS:1</fullName>
    </submittedName>
</protein>
<evidence type="ECO:0000313" key="3">
    <source>
        <dbReference type="Proteomes" id="UP000789508"/>
    </source>
</evidence>
<evidence type="ECO:0000256" key="1">
    <source>
        <dbReference type="SAM" id="MobiDB-lite"/>
    </source>
</evidence>
<dbReference type="AlphaFoldDB" id="A0A9N9JB31"/>
<comment type="caution">
    <text evidence="2">The sequence shown here is derived from an EMBL/GenBank/DDBJ whole genome shotgun (WGS) entry which is preliminary data.</text>
</comment>
<organism evidence="2 3">
    <name type="scientific">Ambispora leptoticha</name>
    <dbReference type="NCBI Taxonomy" id="144679"/>
    <lineage>
        <taxon>Eukaryota</taxon>
        <taxon>Fungi</taxon>
        <taxon>Fungi incertae sedis</taxon>
        <taxon>Mucoromycota</taxon>
        <taxon>Glomeromycotina</taxon>
        <taxon>Glomeromycetes</taxon>
        <taxon>Archaeosporales</taxon>
        <taxon>Ambisporaceae</taxon>
        <taxon>Ambispora</taxon>
    </lineage>
</organism>
<proteinExistence type="predicted"/>
<sequence length="192" mass="21809">TDFPAIRCVNFGTFFIILITRSTSPIIQINHIQDNIESESDSEEELIFEDALEFQPPETDTNLLQLWDDTALSDTSSVMLETTDDERSLTGDEIGEMSPPLPSSQRSSYLSQISTFPTNKRQTRLLYSRASIPVIPTRGTLKRLSKRGTSMSIPLVEETDMDLEDDLREVRKALDLFFNSRMNDAEDLLIIK</sequence>
<feature type="non-terminal residue" evidence="2">
    <location>
        <position position="192"/>
    </location>
</feature>
<dbReference type="Proteomes" id="UP000789508">
    <property type="component" value="Unassembled WGS sequence"/>
</dbReference>
<name>A0A9N9JB31_9GLOM</name>
<dbReference type="EMBL" id="CAJVPS010053373">
    <property type="protein sequence ID" value="CAG8772489.1"/>
    <property type="molecule type" value="Genomic_DNA"/>
</dbReference>
<feature type="non-terminal residue" evidence="2">
    <location>
        <position position="1"/>
    </location>
</feature>
<accession>A0A9N9JB31</accession>
<feature type="region of interest" description="Disordered" evidence="1">
    <location>
        <begin position="84"/>
        <end position="108"/>
    </location>
</feature>
<evidence type="ECO:0000313" key="2">
    <source>
        <dbReference type="EMBL" id="CAG8772489.1"/>
    </source>
</evidence>